<gene>
    <name evidence="1" type="ORF">MML48_5g00011056</name>
</gene>
<proteinExistence type="predicted"/>
<name>A0ACB9T3Q8_HOLOL</name>
<evidence type="ECO:0000313" key="1">
    <source>
        <dbReference type="EMBL" id="KAI4461450.1"/>
    </source>
</evidence>
<keyword evidence="2" id="KW-1185">Reference proteome</keyword>
<dbReference type="Proteomes" id="UP001056778">
    <property type="component" value="Chromosome 5"/>
</dbReference>
<protein>
    <submittedName>
        <fullName evidence="1">Uncharacterized protein</fullName>
    </submittedName>
</protein>
<reference evidence="1" key="1">
    <citation type="submission" date="2022-04" db="EMBL/GenBank/DDBJ databases">
        <title>Chromosome-scale genome assembly of Holotrichia oblita Faldermann.</title>
        <authorList>
            <person name="Rongchong L."/>
        </authorList>
    </citation>
    <scope>NUCLEOTIDE SEQUENCE</scope>
    <source>
        <strain evidence="1">81SQS9</strain>
    </source>
</reference>
<organism evidence="1 2">
    <name type="scientific">Holotrichia oblita</name>
    <name type="common">Chafer beetle</name>
    <dbReference type="NCBI Taxonomy" id="644536"/>
    <lineage>
        <taxon>Eukaryota</taxon>
        <taxon>Metazoa</taxon>
        <taxon>Ecdysozoa</taxon>
        <taxon>Arthropoda</taxon>
        <taxon>Hexapoda</taxon>
        <taxon>Insecta</taxon>
        <taxon>Pterygota</taxon>
        <taxon>Neoptera</taxon>
        <taxon>Endopterygota</taxon>
        <taxon>Coleoptera</taxon>
        <taxon>Polyphaga</taxon>
        <taxon>Scarabaeiformia</taxon>
        <taxon>Scarabaeidae</taxon>
        <taxon>Melolonthinae</taxon>
        <taxon>Holotrichia</taxon>
    </lineage>
</organism>
<evidence type="ECO:0000313" key="2">
    <source>
        <dbReference type="Proteomes" id="UP001056778"/>
    </source>
</evidence>
<comment type="caution">
    <text evidence="1">The sequence shown here is derived from an EMBL/GenBank/DDBJ whole genome shotgun (WGS) entry which is preliminary data.</text>
</comment>
<dbReference type="EMBL" id="CM043019">
    <property type="protein sequence ID" value="KAI4461450.1"/>
    <property type="molecule type" value="Genomic_DNA"/>
</dbReference>
<sequence length="367" mass="41029">MDGDGESWLTGWEQQCADIIEGQPDYEQSLTIEADNSHRKIWTVFQDSATAIAQLYRECHAGVEFELKMVLTTAEKVFLVEHYFRSYGNGRNDSPSLQQAVVRYQQQFNKAAPSKSVILAVVKKFRRTGSVLCQRKGSSGRRQTVCTNENTGRVFDEVVQSPQRGIASQRTSAAACAVVETALRGYRAKCSGYMGFSDRFTADPGALWISFQTAAGTVTTLYKESTDCVKRSSEIAKQCGYQKRNRELLNWAKRKRTLIRREDLLAYLSGKPPPPRHSTHHGHHRLSPRPRNISPPPGVAAPPSLSTDMDLNTFTEALARSTSSRRPLGTDLCAFITGEIQRHCKRPASPSDVTMGSPTHQKRPRYM</sequence>
<accession>A0ACB9T3Q8</accession>